<dbReference type="InterPro" id="IPR045274">
    <property type="entry name" value="WAK-like"/>
</dbReference>
<keyword evidence="6" id="KW-1185">Reference proteome</keyword>
<dbReference type="EMBL" id="JAAALK010000082">
    <property type="protein sequence ID" value="KAG8088161.1"/>
    <property type="molecule type" value="Genomic_DNA"/>
</dbReference>
<name>A0A8J5WDP1_ZIZPA</name>
<dbReference type="PANTHER" id="PTHR27005">
    <property type="entry name" value="WALL-ASSOCIATED RECEPTOR KINASE-LIKE 21"/>
    <property type="match status" value="1"/>
</dbReference>
<feature type="chain" id="PRO_5035273127" description="Serine-threonine/tyrosine-protein kinase catalytic domain-containing protein" evidence="3">
    <location>
        <begin position="23"/>
        <end position="79"/>
    </location>
</feature>
<organism evidence="5 6">
    <name type="scientific">Zizania palustris</name>
    <name type="common">Northern wild rice</name>
    <dbReference type="NCBI Taxonomy" id="103762"/>
    <lineage>
        <taxon>Eukaryota</taxon>
        <taxon>Viridiplantae</taxon>
        <taxon>Streptophyta</taxon>
        <taxon>Embryophyta</taxon>
        <taxon>Tracheophyta</taxon>
        <taxon>Spermatophyta</taxon>
        <taxon>Magnoliopsida</taxon>
        <taxon>Liliopsida</taxon>
        <taxon>Poales</taxon>
        <taxon>Poaceae</taxon>
        <taxon>BOP clade</taxon>
        <taxon>Oryzoideae</taxon>
        <taxon>Oryzeae</taxon>
        <taxon>Zizaniinae</taxon>
        <taxon>Zizania</taxon>
    </lineage>
</organism>
<dbReference type="GO" id="GO:0004674">
    <property type="term" value="F:protein serine/threonine kinase activity"/>
    <property type="evidence" value="ECO:0007669"/>
    <property type="project" value="TreeGrafter"/>
</dbReference>
<evidence type="ECO:0000259" key="4">
    <source>
        <dbReference type="Pfam" id="PF07714"/>
    </source>
</evidence>
<dbReference type="AlphaFoldDB" id="A0A8J5WDP1"/>
<dbReference type="Proteomes" id="UP000729402">
    <property type="component" value="Unassembled WGS sequence"/>
</dbReference>
<dbReference type="GO" id="GO:0005524">
    <property type="term" value="F:ATP binding"/>
    <property type="evidence" value="ECO:0007669"/>
    <property type="project" value="UniProtKB-KW"/>
</dbReference>
<keyword evidence="2" id="KW-0067">ATP-binding</keyword>
<evidence type="ECO:0000313" key="6">
    <source>
        <dbReference type="Proteomes" id="UP000729402"/>
    </source>
</evidence>
<gene>
    <name evidence="5" type="ORF">GUJ93_ZPchr0010g8260</name>
</gene>
<feature type="domain" description="Serine-threonine/tyrosine-protein kinase catalytic" evidence="4">
    <location>
        <begin position="24"/>
        <end position="76"/>
    </location>
</feature>
<evidence type="ECO:0000256" key="3">
    <source>
        <dbReference type="SAM" id="SignalP"/>
    </source>
</evidence>
<proteinExistence type="predicted"/>
<evidence type="ECO:0000256" key="2">
    <source>
        <dbReference type="ARBA" id="ARBA00022840"/>
    </source>
</evidence>
<comment type="caution">
    <text evidence="5">The sequence shown here is derived from an EMBL/GenBank/DDBJ whole genome shotgun (WGS) entry which is preliminary data.</text>
</comment>
<keyword evidence="3" id="KW-0732">Signal</keyword>
<evidence type="ECO:0000313" key="5">
    <source>
        <dbReference type="EMBL" id="KAG8088161.1"/>
    </source>
</evidence>
<dbReference type="GO" id="GO:0005886">
    <property type="term" value="C:plasma membrane"/>
    <property type="evidence" value="ECO:0007669"/>
    <property type="project" value="TreeGrafter"/>
</dbReference>
<reference evidence="5" key="2">
    <citation type="submission" date="2021-02" db="EMBL/GenBank/DDBJ databases">
        <authorList>
            <person name="Kimball J.A."/>
            <person name="Haas M.W."/>
            <person name="Macchietto M."/>
            <person name="Kono T."/>
            <person name="Duquette J."/>
            <person name="Shao M."/>
        </authorList>
    </citation>
    <scope>NUCLEOTIDE SEQUENCE</scope>
    <source>
        <tissue evidence="5">Fresh leaf tissue</tissue>
    </source>
</reference>
<dbReference type="PANTHER" id="PTHR27005:SF177">
    <property type="entry name" value="PROTEIN KINASE DOMAIN-CONTAINING PROTEIN"/>
    <property type="match status" value="1"/>
</dbReference>
<dbReference type="InterPro" id="IPR001245">
    <property type="entry name" value="Ser-Thr/Tyr_kinase_cat_dom"/>
</dbReference>
<dbReference type="Pfam" id="PF07714">
    <property type="entry name" value="PK_Tyr_Ser-Thr"/>
    <property type="match status" value="1"/>
</dbReference>
<dbReference type="GO" id="GO:0007166">
    <property type="term" value="P:cell surface receptor signaling pathway"/>
    <property type="evidence" value="ECO:0007669"/>
    <property type="project" value="InterPro"/>
</dbReference>
<evidence type="ECO:0000256" key="1">
    <source>
        <dbReference type="ARBA" id="ARBA00022741"/>
    </source>
</evidence>
<protein>
    <recommendedName>
        <fullName evidence="4">Serine-threonine/tyrosine-protein kinase catalytic domain-containing protein</fullName>
    </recommendedName>
</protein>
<reference evidence="5" key="1">
    <citation type="journal article" date="2021" name="bioRxiv">
        <title>Whole Genome Assembly and Annotation of Northern Wild Rice, Zizania palustris L., Supports a Whole Genome Duplication in the Zizania Genus.</title>
        <authorList>
            <person name="Haas M."/>
            <person name="Kono T."/>
            <person name="Macchietto M."/>
            <person name="Millas R."/>
            <person name="McGilp L."/>
            <person name="Shao M."/>
            <person name="Duquette J."/>
            <person name="Hirsch C.N."/>
            <person name="Kimball J."/>
        </authorList>
    </citation>
    <scope>NUCLEOTIDE SEQUENCE</scope>
    <source>
        <tissue evidence="5">Fresh leaf tissue</tissue>
    </source>
</reference>
<accession>A0A8J5WDP1</accession>
<feature type="signal peptide" evidence="3">
    <location>
        <begin position="1"/>
        <end position="22"/>
    </location>
</feature>
<dbReference type="OrthoDB" id="1936432at2759"/>
<sequence length="79" mass="8732">MASPHPARAVFMALRLVQWVEATGLLTDKSDVFSFGVVLLELITRKKASHSGNNSLLSNFLHAYSKGKTVTELIDCRDK</sequence>
<keyword evidence="1" id="KW-0547">Nucleotide-binding</keyword>